<dbReference type="EMBL" id="FUKJ01000335">
    <property type="protein sequence ID" value="SJM94450.1"/>
    <property type="molecule type" value="Genomic_DNA"/>
</dbReference>
<keyword evidence="2" id="KW-1185">Reference proteome</keyword>
<name>A0A1R4HEX2_9GAMM</name>
<protein>
    <submittedName>
        <fullName evidence="1">Uncharacterized protein</fullName>
    </submittedName>
</protein>
<reference evidence="2" key="1">
    <citation type="submission" date="2017-02" db="EMBL/GenBank/DDBJ databases">
        <authorList>
            <person name="Daims H."/>
        </authorList>
    </citation>
    <scope>NUCLEOTIDE SEQUENCE [LARGE SCALE GENOMIC DNA]</scope>
</reference>
<organism evidence="1 2">
    <name type="scientific">Crenothrix polyspora</name>
    <dbReference type="NCBI Taxonomy" id="360316"/>
    <lineage>
        <taxon>Bacteria</taxon>
        <taxon>Pseudomonadati</taxon>
        <taxon>Pseudomonadota</taxon>
        <taxon>Gammaproteobacteria</taxon>
        <taxon>Methylococcales</taxon>
        <taxon>Crenotrichaceae</taxon>
        <taxon>Crenothrix</taxon>
    </lineage>
</organism>
<dbReference type="Proteomes" id="UP000195442">
    <property type="component" value="Unassembled WGS sequence"/>
</dbReference>
<dbReference type="OrthoDB" id="9973860at2"/>
<dbReference type="RefSeq" id="WP_087147806.1">
    <property type="nucleotide sequence ID" value="NZ_FUKJ01000335.1"/>
</dbReference>
<evidence type="ECO:0000313" key="1">
    <source>
        <dbReference type="EMBL" id="SJM94450.1"/>
    </source>
</evidence>
<proteinExistence type="predicted"/>
<sequence length="128" mass="14175">MRKKLFDLVRDEKTIQEKLAGLSLALEHFTYKTIPGTKCSYRVDPQNTNTMTQKHAHVYAKPSGGGKELYSINLDGSGHDSSSGKTIPASHAKYFQNLGFSIPSNLALESLDYSSLSLDDYEFVILEG</sequence>
<evidence type="ECO:0000313" key="2">
    <source>
        <dbReference type="Proteomes" id="UP000195442"/>
    </source>
</evidence>
<dbReference type="AlphaFoldDB" id="A0A1R4HEX2"/>
<gene>
    <name evidence="1" type="ORF">CRENPOLYSF2_400002</name>
</gene>
<accession>A0A1R4HEX2</accession>